<evidence type="ECO:0000313" key="3">
    <source>
        <dbReference type="Proteomes" id="UP000030752"/>
    </source>
</evidence>
<keyword evidence="3" id="KW-1185">Reference proteome</keyword>
<dbReference type="AlphaFoldDB" id="W2RZZ6"/>
<dbReference type="VEuPathDB" id="FungiDB:HMPREF1541_03995"/>
<dbReference type="InParanoid" id="W2RZZ6"/>
<dbReference type="HOGENOM" id="CLU_2729092_0_0_1"/>
<dbReference type="GeneID" id="19971334"/>
<dbReference type="EMBL" id="KB822719">
    <property type="protein sequence ID" value="ETN42056.1"/>
    <property type="molecule type" value="Genomic_DNA"/>
</dbReference>
<dbReference type="OrthoDB" id="529205at2759"/>
<proteinExistence type="predicted"/>
<organism evidence="2 3">
    <name type="scientific">Cyphellophora europaea (strain CBS 101466)</name>
    <name type="common">Phialophora europaea</name>
    <dbReference type="NCBI Taxonomy" id="1220924"/>
    <lineage>
        <taxon>Eukaryota</taxon>
        <taxon>Fungi</taxon>
        <taxon>Dikarya</taxon>
        <taxon>Ascomycota</taxon>
        <taxon>Pezizomycotina</taxon>
        <taxon>Eurotiomycetes</taxon>
        <taxon>Chaetothyriomycetidae</taxon>
        <taxon>Chaetothyriales</taxon>
        <taxon>Cyphellophoraceae</taxon>
        <taxon>Cyphellophora</taxon>
    </lineage>
</organism>
<feature type="compositionally biased region" description="Basic and acidic residues" evidence="1">
    <location>
        <begin position="48"/>
        <end position="61"/>
    </location>
</feature>
<accession>W2RZZ6</accession>
<sequence>DGRESKIDTHKHDSVSRARSGKGEWKPELASSSEQAIQGEKNNMSMDEMQKMGEKKAEEGKTPSGSSSSHKA</sequence>
<feature type="compositionally biased region" description="Polar residues" evidence="1">
    <location>
        <begin position="63"/>
        <end position="72"/>
    </location>
</feature>
<name>W2RZZ6_CYPE1</name>
<protein>
    <submittedName>
        <fullName evidence="2">Uncharacterized protein</fullName>
    </submittedName>
</protein>
<gene>
    <name evidence="2" type="ORF">HMPREF1541_03995</name>
</gene>
<feature type="region of interest" description="Disordered" evidence="1">
    <location>
        <begin position="1"/>
        <end position="72"/>
    </location>
</feature>
<feature type="compositionally biased region" description="Basic and acidic residues" evidence="1">
    <location>
        <begin position="1"/>
        <end position="27"/>
    </location>
</feature>
<feature type="non-terminal residue" evidence="2">
    <location>
        <position position="1"/>
    </location>
</feature>
<dbReference type="Proteomes" id="UP000030752">
    <property type="component" value="Unassembled WGS sequence"/>
</dbReference>
<evidence type="ECO:0000256" key="1">
    <source>
        <dbReference type="SAM" id="MobiDB-lite"/>
    </source>
</evidence>
<evidence type="ECO:0000313" key="2">
    <source>
        <dbReference type="EMBL" id="ETN42056.1"/>
    </source>
</evidence>
<dbReference type="eggNOG" id="ENOG502T5PY">
    <property type="taxonomic scope" value="Eukaryota"/>
</dbReference>
<reference evidence="2 3" key="1">
    <citation type="submission" date="2013-03" db="EMBL/GenBank/DDBJ databases">
        <title>The Genome Sequence of Phialophora europaea CBS 101466.</title>
        <authorList>
            <consortium name="The Broad Institute Genomics Platform"/>
            <person name="Cuomo C."/>
            <person name="de Hoog S."/>
            <person name="Gorbushina A."/>
            <person name="Walker B."/>
            <person name="Young S.K."/>
            <person name="Zeng Q."/>
            <person name="Gargeya S."/>
            <person name="Fitzgerald M."/>
            <person name="Haas B."/>
            <person name="Abouelleil A."/>
            <person name="Allen A.W."/>
            <person name="Alvarado L."/>
            <person name="Arachchi H.M."/>
            <person name="Berlin A.M."/>
            <person name="Chapman S.B."/>
            <person name="Gainer-Dewar J."/>
            <person name="Goldberg J."/>
            <person name="Griggs A."/>
            <person name="Gujja S."/>
            <person name="Hansen M."/>
            <person name="Howarth C."/>
            <person name="Imamovic A."/>
            <person name="Ireland A."/>
            <person name="Larimer J."/>
            <person name="McCowan C."/>
            <person name="Murphy C."/>
            <person name="Pearson M."/>
            <person name="Poon T.W."/>
            <person name="Priest M."/>
            <person name="Roberts A."/>
            <person name="Saif S."/>
            <person name="Shea T."/>
            <person name="Sisk P."/>
            <person name="Sykes S."/>
            <person name="Wortman J."/>
            <person name="Nusbaum C."/>
            <person name="Birren B."/>
        </authorList>
    </citation>
    <scope>NUCLEOTIDE SEQUENCE [LARGE SCALE GENOMIC DNA]</scope>
    <source>
        <strain evidence="2 3">CBS 101466</strain>
    </source>
</reference>
<dbReference type="RefSeq" id="XP_008716565.1">
    <property type="nucleotide sequence ID" value="XM_008718343.1"/>
</dbReference>
<feature type="compositionally biased region" description="Polar residues" evidence="1">
    <location>
        <begin position="30"/>
        <end position="45"/>
    </location>
</feature>